<protein>
    <recommendedName>
        <fullName evidence="4">PDZ domain-containing protein</fullName>
    </recommendedName>
</protein>
<feature type="chain" id="PRO_5007458632" description="PDZ domain-containing protein" evidence="1">
    <location>
        <begin position="22"/>
        <end position="400"/>
    </location>
</feature>
<evidence type="ECO:0000256" key="1">
    <source>
        <dbReference type="SAM" id="SignalP"/>
    </source>
</evidence>
<dbReference type="OrthoDB" id="1066523at2"/>
<dbReference type="AlphaFoldDB" id="A0A133Q7X6"/>
<organism evidence="2 3">
    <name type="scientific">Prevotella corporis</name>
    <dbReference type="NCBI Taxonomy" id="28128"/>
    <lineage>
        <taxon>Bacteria</taxon>
        <taxon>Pseudomonadati</taxon>
        <taxon>Bacteroidota</taxon>
        <taxon>Bacteroidia</taxon>
        <taxon>Bacteroidales</taxon>
        <taxon>Prevotellaceae</taxon>
        <taxon>Prevotella</taxon>
    </lineage>
</organism>
<dbReference type="Proteomes" id="UP000070533">
    <property type="component" value="Unassembled WGS sequence"/>
</dbReference>
<reference evidence="3" key="1">
    <citation type="submission" date="2016-01" db="EMBL/GenBank/DDBJ databases">
        <authorList>
            <person name="Mitreva M."/>
            <person name="Pepin K.H."/>
            <person name="Mihindukulasuriya K.A."/>
            <person name="Fulton R."/>
            <person name="Fronick C."/>
            <person name="O'Laughlin M."/>
            <person name="Miner T."/>
            <person name="Herter B."/>
            <person name="Rosa B.A."/>
            <person name="Cordes M."/>
            <person name="Tomlinson C."/>
            <person name="Wollam A."/>
            <person name="Palsikar V.B."/>
            <person name="Mardis E.R."/>
            <person name="Wilson R.K."/>
        </authorList>
    </citation>
    <scope>NUCLEOTIDE SEQUENCE [LARGE SCALE GENOMIC DNA]</scope>
    <source>
        <strain evidence="3">MJR7716</strain>
    </source>
</reference>
<accession>A0A133Q7X6</accession>
<proteinExistence type="predicted"/>
<dbReference type="RefSeq" id="WP_060940712.1">
    <property type="nucleotide sequence ID" value="NZ_KQ957248.1"/>
</dbReference>
<dbReference type="SUPFAM" id="SSF50156">
    <property type="entry name" value="PDZ domain-like"/>
    <property type="match status" value="1"/>
</dbReference>
<dbReference type="STRING" id="28128.HMPREF3226_01427"/>
<keyword evidence="1" id="KW-0732">Signal</keyword>
<dbReference type="InterPro" id="IPR021109">
    <property type="entry name" value="Peptidase_aspartic_dom_sf"/>
</dbReference>
<feature type="signal peptide" evidence="1">
    <location>
        <begin position="1"/>
        <end position="21"/>
    </location>
</feature>
<evidence type="ECO:0000313" key="2">
    <source>
        <dbReference type="EMBL" id="KXA38985.1"/>
    </source>
</evidence>
<sequence>MTAKRFIQIFAILLLPLVSRAQVDDGIHRYNTNFTVSATNFVDTIPILIMGNQVFIPVYIEGKRHLFNLDTGSSQGIAYVGSGVSYSQSLGIINSKDANGRIDTIEVVKFPEISLGSTQGIKIRNYVGALLNRPKRHYIYDGIIGFDLFNKGLQAKIDVKRKRLIITDIKNFFDKEPGFELKYKLQRWTPYIEVNTFLDHKEPVLFDTGTDDFFVMNKQHFDAARYKDSRIPAMIEETTYAQSVVGSYGLEARSLMFFIHFPALPWGNFSFADIHATTTQGDSKFGAQILNYGTFVINPKKKHIKFWSYTGGNSVKVDNKVEDIAYIDDNNQPVVATIRHNSQLYKKGFREGDIVLNINGKPVRTLQEIQEYSFVKGAKYTFILQSVRGFRKEVTIPTWE</sequence>
<dbReference type="Gene3D" id="2.30.42.10">
    <property type="match status" value="1"/>
</dbReference>
<comment type="caution">
    <text evidence="2">The sequence shown here is derived from an EMBL/GenBank/DDBJ whole genome shotgun (WGS) entry which is preliminary data.</text>
</comment>
<dbReference type="PATRIC" id="fig|28128.5.peg.1456"/>
<dbReference type="eggNOG" id="COG3577">
    <property type="taxonomic scope" value="Bacteria"/>
</dbReference>
<evidence type="ECO:0000313" key="3">
    <source>
        <dbReference type="Proteomes" id="UP000070533"/>
    </source>
</evidence>
<gene>
    <name evidence="2" type="ORF">HMPREF3226_01427</name>
</gene>
<dbReference type="EMBL" id="LRQG01000100">
    <property type="protein sequence ID" value="KXA38985.1"/>
    <property type="molecule type" value="Genomic_DNA"/>
</dbReference>
<name>A0A133Q7X6_9BACT</name>
<evidence type="ECO:0008006" key="4">
    <source>
        <dbReference type="Google" id="ProtNLM"/>
    </source>
</evidence>
<dbReference type="Gene3D" id="2.40.70.10">
    <property type="entry name" value="Acid Proteases"/>
    <property type="match status" value="1"/>
</dbReference>
<dbReference type="InterPro" id="IPR036034">
    <property type="entry name" value="PDZ_sf"/>
</dbReference>
<keyword evidence="3" id="KW-1185">Reference proteome</keyword>